<accession>A0A5M3YZT3</accession>
<name>A0A5M3YZT3_ASPTE</name>
<sequence length="113" mass="12785">MPLTLKEKQQIWAQLPELFRLSKTHHTMSPSNSPFVLDELQVKKWDRFEQTVIELVRPKMSGKPNLLGPMTFTAESLAVANETDLQAHFCHHIGDVMSSIFAKAGFRSGPSFC</sequence>
<comment type="caution">
    <text evidence="1">The sequence shown here is derived from an EMBL/GenBank/DDBJ whole genome shotgun (WGS) entry which is preliminary data.</text>
</comment>
<gene>
    <name evidence="1" type="ORF">ATEIFO6365_0011019700</name>
</gene>
<dbReference type="AlphaFoldDB" id="A0A5M3YZT3"/>
<evidence type="ECO:0000313" key="2">
    <source>
        <dbReference type="Proteomes" id="UP000452235"/>
    </source>
</evidence>
<evidence type="ECO:0000313" key="1">
    <source>
        <dbReference type="EMBL" id="GFF19938.1"/>
    </source>
</evidence>
<protein>
    <submittedName>
        <fullName evidence="1">Uncharacterized protein</fullName>
    </submittedName>
</protein>
<reference evidence="1 2" key="1">
    <citation type="submission" date="2020-01" db="EMBL/GenBank/DDBJ databases">
        <title>Aspergillus terreus IFO 6365 whole genome shotgun sequence.</title>
        <authorList>
            <person name="Kanamasa S."/>
            <person name="Takahashi H."/>
        </authorList>
    </citation>
    <scope>NUCLEOTIDE SEQUENCE [LARGE SCALE GENOMIC DNA]</scope>
    <source>
        <strain evidence="1 2">IFO 6365</strain>
    </source>
</reference>
<dbReference type="Proteomes" id="UP000452235">
    <property type="component" value="Unassembled WGS sequence"/>
</dbReference>
<organism evidence="1 2">
    <name type="scientific">Aspergillus terreus</name>
    <dbReference type="NCBI Taxonomy" id="33178"/>
    <lineage>
        <taxon>Eukaryota</taxon>
        <taxon>Fungi</taxon>
        <taxon>Dikarya</taxon>
        <taxon>Ascomycota</taxon>
        <taxon>Pezizomycotina</taxon>
        <taxon>Eurotiomycetes</taxon>
        <taxon>Eurotiomycetidae</taxon>
        <taxon>Eurotiales</taxon>
        <taxon>Aspergillaceae</taxon>
        <taxon>Aspergillus</taxon>
        <taxon>Aspergillus subgen. Circumdati</taxon>
    </lineage>
</organism>
<dbReference type="EMBL" id="BLJY01000011">
    <property type="protein sequence ID" value="GFF19938.1"/>
    <property type="molecule type" value="Genomic_DNA"/>
</dbReference>
<keyword evidence="2" id="KW-1185">Reference proteome</keyword>
<proteinExistence type="predicted"/>